<organism evidence="1 2">
    <name type="scientific">Phascolomyces articulosus</name>
    <dbReference type="NCBI Taxonomy" id="60185"/>
    <lineage>
        <taxon>Eukaryota</taxon>
        <taxon>Fungi</taxon>
        <taxon>Fungi incertae sedis</taxon>
        <taxon>Mucoromycota</taxon>
        <taxon>Mucoromycotina</taxon>
        <taxon>Mucoromycetes</taxon>
        <taxon>Mucorales</taxon>
        <taxon>Lichtheimiaceae</taxon>
        <taxon>Phascolomyces</taxon>
    </lineage>
</organism>
<feature type="non-terminal residue" evidence="1">
    <location>
        <position position="58"/>
    </location>
</feature>
<evidence type="ECO:0000313" key="1">
    <source>
        <dbReference type="EMBL" id="KAI9260574.1"/>
    </source>
</evidence>
<gene>
    <name evidence="1" type="ORF">BDA99DRAFT_512481</name>
</gene>
<reference evidence="1" key="1">
    <citation type="journal article" date="2022" name="IScience">
        <title>Evolution of zygomycete secretomes and the origins of terrestrial fungal ecologies.</title>
        <authorList>
            <person name="Chang Y."/>
            <person name="Wang Y."/>
            <person name="Mondo S."/>
            <person name="Ahrendt S."/>
            <person name="Andreopoulos W."/>
            <person name="Barry K."/>
            <person name="Beard J."/>
            <person name="Benny G.L."/>
            <person name="Blankenship S."/>
            <person name="Bonito G."/>
            <person name="Cuomo C."/>
            <person name="Desiro A."/>
            <person name="Gervers K.A."/>
            <person name="Hundley H."/>
            <person name="Kuo A."/>
            <person name="LaButti K."/>
            <person name="Lang B.F."/>
            <person name="Lipzen A."/>
            <person name="O'Donnell K."/>
            <person name="Pangilinan J."/>
            <person name="Reynolds N."/>
            <person name="Sandor L."/>
            <person name="Smith M.E."/>
            <person name="Tsang A."/>
            <person name="Grigoriev I.V."/>
            <person name="Stajich J.E."/>
            <person name="Spatafora J.W."/>
        </authorList>
    </citation>
    <scope>NUCLEOTIDE SEQUENCE</scope>
    <source>
        <strain evidence="1">RSA 2281</strain>
    </source>
</reference>
<reference evidence="1" key="2">
    <citation type="submission" date="2023-02" db="EMBL/GenBank/DDBJ databases">
        <authorList>
            <consortium name="DOE Joint Genome Institute"/>
            <person name="Mondo S.J."/>
            <person name="Chang Y."/>
            <person name="Wang Y."/>
            <person name="Ahrendt S."/>
            <person name="Andreopoulos W."/>
            <person name="Barry K."/>
            <person name="Beard J."/>
            <person name="Benny G.L."/>
            <person name="Blankenship S."/>
            <person name="Bonito G."/>
            <person name="Cuomo C."/>
            <person name="Desiro A."/>
            <person name="Gervers K.A."/>
            <person name="Hundley H."/>
            <person name="Kuo A."/>
            <person name="LaButti K."/>
            <person name="Lang B.F."/>
            <person name="Lipzen A."/>
            <person name="O'Donnell K."/>
            <person name="Pangilinan J."/>
            <person name="Reynolds N."/>
            <person name="Sandor L."/>
            <person name="Smith M.W."/>
            <person name="Tsang A."/>
            <person name="Grigoriev I.V."/>
            <person name="Stajich J.E."/>
            <person name="Spatafora J.W."/>
        </authorList>
    </citation>
    <scope>NUCLEOTIDE SEQUENCE</scope>
    <source>
        <strain evidence="1">RSA 2281</strain>
    </source>
</reference>
<accession>A0AAD5KBK8</accession>
<protein>
    <submittedName>
        <fullName evidence="1">Uncharacterized protein</fullName>
    </submittedName>
</protein>
<name>A0AAD5KBK8_9FUNG</name>
<sequence length="58" mass="6839">MHSLWSKGSLLNVSVAIYLSIYLFENRVKTTIYLFPIFFFLGCAQKNQTLLLKIFIYM</sequence>
<dbReference type="EMBL" id="JAIXMP010000016">
    <property type="protein sequence ID" value="KAI9260574.1"/>
    <property type="molecule type" value="Genomic_DNA"/>
</dbReference>
<comment type="caution">
    <text evidence="1">The sequence shown here is derived from an EMBL/GenBank/DDBJ whole genome shotgun (WGS) entry which is preliminary data.</text>
</comment>
<dbReference type="AlphaFoldDB" id="A0AAD5KBK8"/>
<dbReference type="Proteomes" id="UP001209540">
    <property type="component" value="Unassembled WGS sequence"/>
</dbReference>
<proteinExistence type="predicted"/>
<evidence type="ECO:0000313" key="2">
    <source>
        <dbReference type="Proteomes" id="UP001209540"/>
    </source>
</evidence>
<keyword evidence="2" id="KW-1185">Reference proteome</keyword>